<gene>
    <name evidence="3" type="ORF">J1C48_07325</name>
</gene>
<feature type="transmembrane region" description="Helical" evidence="1">
    <location>
        <begin position="211"/>
        <end position="228"/>
    </location>
</feature>
<feature type="transmembrane region" description="Helical" evidence="1">
    <location>
        <begin position="272"/>
        <end position="292"/>
    </location>
</feature>
<evidence type="ECO:0000313" key="3">
    <source>
        <dbReference type="EMBL" id="MBO0662379.1"/>
    </source>
</evidence>
<dbReference type="GO" id="GO:0016747">
    <property type="term" value="F:acyltransferase activity, transferring groups other than amino-acyl groups"/>
    <property type="evidence" value="ECO:0007669"/>
    <property type="project" value="InterPro"/>
</dbReference>
<feature type="transmembrane region" description="Helical" evidence="1">
    <location>
        <begin position="298"/>
        <end position="323"/>
    </location>
</feature>
<dbReference type="PANTHER" id="PTHR23028">
    <property type="entry name" value="ACETYLTRANSFERASE"/>
    <property type="match status" value="1"/>
</dbReference>
<evidence type="ECO:0000313" key="4">
    <source>
        <dbReference type="Proteomes" id="UP000664122"/>
    </source>
</evidence>
<feature type="domain" description="Acyltransferase 3" evidence="2">
    <location>
        <begin position="3"/>
        <end position="314"/>
    </location>
</feature>
<protein>
    <submittedName>
        <fullName evidence="3">Acyltransferase</fullName>
    </submittedName>
</protein>
<dbReference type="AlphaFoldDB" id="A0A939FWY2"/>
<feature type="transmembrane region" description="Helical" evidence="1">
    <location>
        <begin position="181"/>
        <end position="202"/>
    </location>
</feature>
<dbReference type="RefSeq" id="WP_207257176.1">
    <property type="nucleotide sequence ID" value="NZ_JAFMPP010000005.1"/>
</dbReference>
<keyword evidence="3" id="KW-0012">Acyltransferase</keyword>
<evidence type="ECO:0000259" key="2">
    <source>
        <dbReference type="Pfam" id="PF01757"/>
    </source>
</evidence>
<dbReference type="GO" id="GO:0000271">
    <property type="term" value="P:polysaccharide biosynthetic process"/>
    <property type="evidence" value="ECO:0007669"/>
    <property type="project" value="TreeGrafter"/>
</dbReference>
<dbReference type="InterPro" id="IPR002656">
    <property type="entry name" value="Acyl_transf_3_dom"/>
</dbReference>
<keyword evidence="1" id="KW-0812">Transmembrane</keyword>
<evidence type="ECO:0000256" key="1">
    <source>
        <dbReference type="SAM" id="Phobius"/>
    </source>
</evidence>
<keyword evidence="1" id="KW-1133">Transmembrane helix</keyword>
<comment type="caution">
    <text evidence="3">The sequence shown here is derived from an EMBL/GenBank/DDBJ whole genome shotgun (WGS) entry which is preliminary data.</text>
</comment>
<sequence length="349" mass="37797">MIVNLQYLRGIAAMMVVTFHITDSPGRLGAALVLPSFSVGQAGVDIFFVLSGFIMWVTTARRSETPGGFFLRRVERIAPLYWLLTLALTAVALTAPSLLRATQFDALHFTGSMLFLPVMHPTLHLYNPVLFVGWTLNYEMAFYLLFAAALFLPQWARLTMLMLALTGLVLAGLIAQPTGVVAFYTQPIILEFAFGVLIGVLYQSAVSFRRTLALALLALGALALALASRGEHSPILSGLPATLIVLGAAMHEKKGAPLFASRPLLLLGNASYSIYLTHILTIPICQIVWQILGLPVNGAFVALYIATLTSACALGGIITYFILERPLLALTRGTKRARRPQLEPAGPPH</sequence>
<dbReference type="InterPro" id="IPR050879">
    <property type="entry name" value="Acyltransferase_3"/>
</dbReference>
<reference evidence="3" key="1">
    <citation type="submission" date="2021-03" db="EMBL/GenBank/DDBJ databases">
        <title>Whole genome sequence of Jiella sp. CQZ9-1.</title>
        <authorList>
            <person name="Tuo L."/>
        </authorList>
    </citation>
    <scope>NUCLEOTIDE SEQUENCE</scope>
    <source>
        <strain evidence="3">CQZ9-1</strain>
    </source>
</reference>
<dbReference type="EMBL" id="JAFMPP010000005">
    <property type="protein sequence ID" value="MBO0662379.1"/>
    <property type="molecule type" value="Genomic_DNA"/>
</dbReference>
<name>A0A939FWY2_9HYPH</name>
<organism evidence="3 4">
    <name type="scientific">Jiella flava</name>
    <dbReference type="NCBI Taxonomy" id="2816857"/>
    <lineage>
        <taxon>Bacteria</taxon>
        <taxon>Pseudomonadati</taxon>
        <taxon>Pseudomonadota</taxon>
        <taxon>Alphaproteobacteria</taxon>
        <taxon>Hyphomicrobiales</taxon>
        <taxon>Aurantimonadaceae</taxon>
        <taxon>Jiella</taxon>
    </lineage>
</organism>
<feature type="transmembrane region" description="Helical" evidence="1">
    <location>
        <begin position="129"/>
        <end position="151"/>
    </location>
</feature>
<proteinExistence type="predicted"/>
<feature type="transmembrane region" description="Helical" evidence="1">
    <location>
        <begin position="7"/>
        <end position="22"/>
    </location>
</feature>
<keyword evidence="3" id="KW-0808">Transferase</keyword>
<accession>A0A939FWY2</accession>
<dbReference type="Pfam" id="PF01757">
    <property type="entry name" value="Acyl_transf_3"/>
    <property type="match status" value="1"/>
</dbReference>
<feature type="transmembrane region" description="Helical" evidence="1">
    <location>
        <begin position="42"/>
        <end position="59"/>
    </location>
</feature>
<keyword evidence="1" id="KW-0472">Membrane</keyword>
<dbReference type="GO" id="GO:0016020">
    <property type="term" value="C:membrane"/>
    <property type="evidence" value="ECO:0007669"/>
    <property type="project" value="TreeGrafter"/>
</dbReference>
<feature type="transmembrane region" description="Helical" evidence="1">
    <location>
        <begin position="158"/>
        <end position="175"/>
    </location>
</feature>
<dbReference type="PANTHER" id="PTHR23028:SF131">
    <property type="entry name" value="BLR2367 PROTEIN"/>
    <property type="match status" value="1"/>
</dbReference>
<dbReference type="Proteomes" id="UP000664122">
    <property type="component" value="Unassembled WGS sequence"/>
</dbReference>
<feature type="transmembrane region" description="Helical" evidence="1">
    <location>
        <begin position="80"/>
        <end position="99"/>
    </location>
</feature>
<keyword evidence="4" id="KW-1185">Reference proteome</keyword>